<dbReference type="EMBL" id="BMMW01000006">
    <property type="protein sequence ID" value="GGK67619.1"/>
    <property type="molecule type" value="Genomic_DNA"/>
</dbReference>
<dbReference type="SUPFAM" id="SSF141571">
    <property type="entry name" value="Pentapeptide repeat-like"/>
    <property type="match status" value="1"/>
</dbReference>
<gene>
    <name evidence="1" type="ORF">GCM10011591_44720</name>
</gene>
<comment type="caution">
    <text evidence="1">The sequence shown here is derived from an EMBL/GenBank/DDBJ whole genome shotgun (WGS) entry which is preliminary data.</text>
</comment>
<keyword evidence="2" id="KW-1185">Reference proteome</keyword>
<evidence type="ECO:0000313" key="1">
    <source>
        <dbReference type="EMBL" id="GGK67619.1"/>
    </source>
</evidence>
<dbReference type="PANTHER" id="PTHR14136:SF17">
    <property type="entry name" value="BTB_POZ DOMAIN-CONTAINING PROTEIN KCTD9"/>
    <property type="match status" value="1"/>
</dbReference>
<name>A0A917QTZ2_9NOCA</name>
<evidence type="ECO:0000313" key="2">
    <source>
        <dbReference type="Proteomes" id="UP000612956"/>
    </source>
</evidence>
<reference evidence="1" key="1">
    <citation type="journal article" date="2014" name="Int. J. Syst. Evol. Microbiol.">
        <title>Complete genome sequence of Corynebacterium casei LMG S-19264T (=DSM 44701T), isolated from a smear-ripened cheese.</title>
        <authorList>
            <consortium name="US DOE Joint Genome Institute (JGI-PGF)"/>
            <person name="Walter F."/>
            <person name="Albersmeier A."/>
            <person name="Kalinowski J."/>
            <person name="Ruckert C."/>
        </authorList>
    </citation>
    <scope>NUCLEOTIDE SEQUENCE</scope>
    <source>
        <strain evidence="1">CGMCC 4.7278</strain>
    </source>
</reference>
<accession>A0A917QTZ2</accession>
<protein>
    <recommendedName>
        <fullName evidence="3">Pentapeptide repeat-containing protein</fullName>
    </recommendedName>
</protein>
<organism evidence="1 2">
    <name type="scientific">Nocardia camponoti</name>
    <dbReference type="NCBI Taxonomy" id="1616106"/>
    <lineage>
        <taxon>Bacteria</taxon>
        <taxon>Bacillati</taxon>
        <taxon>Actinomycetota</taxon>
        <taxon>Actinomycetes</taxon>
        <taxon>Mycobacteriales</taxon>
        <taxon>Nocardiaceae</taxon>
        <taxon>Nocardia</taxon>
    </lineage>
</organism>
<dbReference type="Gene3D" id="2.160.20.80">
    <property type="entry name" value="E3 ubiquitin-protein ligase SopA"/>
    <property type="match status" value="1"/>
</dbReference>
<proteinExistence type="predicted"/>
<evidence type="ECO:0008006" key="3">
    <source>
        <dbReference type="Google" id="ProtNLM"/>
    </source>
</evidence>
<dbReference type="Proteomes" id="UP000612956">
    <property type="component" value="Unassembled WGS sequence"/>
</dbReference>
<dbReference type="PANTHER" id="PTHR14136">
    <property type="entry name" value="BTB_POZ DOMAIN-CONTAINING PROTEIN KCTD9"/>
    <property type="match status" value="1"/>
</dbReference>
<dbReference type="Pfam" id="PF00805">
    <property type="entry name" value="Pentapeptide"/>
    <property type="match status" value="2"/>
</dbReference>
<sequence>MRNVTGYAFDEYDAGKYSLDVKVWPTDRDARAALMEYLEARSHDKMATLAAPCMRFTGADLSGMDLAEAYLFGADLDFVAIANADLNRATITGANMEGANFSGSYMHKVEADEVHGPRSRFSRANLFRSSFVSSDLFCADLSDAQLSSTSFARCNLASADMRGCQFGPSRTRLSGARMKNVKLEGAVGVVVGPVFVDDELSLNGRDLQEWFASCGAPNVSVWVAEDLGQNLS</sequence>
<reference evidence="1" key="2">
    <citation type="submission" date="2020-09" db="EMBL/GenBank/DDBJ databases">
        <authorList>
            <person name="Sun Q."/>
            <person name="Zhou Y."/>
        </authorList>
    </citation>
    <scope>NUCLEOTIDE SEQUENCE</scope>
    <source>
        <strain evidence="1">CGMCC 4.7278</strain>
    </source>
</reference>
<dbReference type="InterPro" id="IPR001646">
    <property type="entry name" value="5peptide_repeat"/>
</dbReference>
<dbReference type="InterPro" id="IPR051082">
    <property type="entry name" value="Pentapeptide-BTB/POZ_domain"/>
</dbReference>
<dbReference type="AlphaFoldDB" id="A0A917QTZ2"/>